<sequence>METELWSVLRWGSEGEISERRRRLVVLDQAGSSGGFLLIWLMRMYVQAGVRVIFISTERHLFHYLSVLRKLGLSLTKTEPLISFIDCLTEMETISPRPSFPEHRLELASCVDKETRVHETCAEDILHELSERLEEAMATKYHPTCVIIDNLSTLKQRIGENKLHQLWSLVRRLGISYTGLVHSDVETSEGMNEIIFGADAVISVEPLSTGASIDYDGKCLVTMPTKTTDLLFRVDETRVQFFQK</sequence>
<evidence type="ECO:0000313" key="4">
    <source>
        <dbReference type="Proteomes" id="UP001157974"/>
    </source>
</evidence>
<dbReference type="EMBL" id="JAMWBK010000002">
    <property type="protein sequence ID" value="KAJ8907539.1"/>
    <property type="molecule type" value="Genomic_DNA"/>
</dbReference>
<comment type="similarity">
    <text evidence="2">Belongs to the ELP6 family.</text>
</comment>
<evidence type="ECO:0000313" key="3">
    <source>
        <dbReference type="EMBL" id="KAJ8907539.1"/>
    </source>
</evidence>
<organism evidence="3 4">
    <name type="scientific">Rhodosorus marinus</name>
    <dbReference type="NCBI Taxonomy" id="101924"/>
    <lineage>
        <taxon>Eukaryota</taxon>
        <taxon>Rhodophyta</taxon>
        <taxon>Stylonematophyceae</taxon>
        <taxon>Stylonematales</taxon>
        <taxon>Stylonemataceae</taxon>
        <taxon>Rhodosorus</taxon>
    </lineage>
</organism>
<comment type="caution">
    <text evidence="3">The sequence shown here is derived from an EMBL/GenBank/DDBJ whole genome shotgun (WGS) entry which is preliminary data.</text>
</comment>
<name>A0AAV8UZP5_9RHOD</name>
<gene>
    <name evidence="3" type="ORF">NDN08_007650</name>
</gene>
<proteinExistence type="inferred from homology"/>
<dbReference type="InterPro" id="IPR027417">
    <property type="entry name" value="P-loop_NTPase"/>
</dbReference>
<dbReference type="PANTHER" id="PTHR16184:SF6">
    <property type="entry name" value="ELONGATOR COMPLEX PROTEIN 6"/>
    <property type="match status" value="1"/>
</dbReference>
<dbReference type="SUPFAM" id="SSF52540">
    <property type="entry name" value="P-loop containing nucleoside triphosphate hydrolases"/>
    <property type="match status" value="1"/>
</dbReference>
<dbReference type="InterPro" id="IPR018627">
    <property type="entry name" value="ELP6"/>
</dbReference>
<evidence type="ECO:0008006" key="5">
    <source>
        <dbReference type="Google" id="ProtNLM"/>
    </source>
</evidence>
<evidence type="ECO:0000256" key="2">
    <source>
        <dbReference type="ARBA" id="ARBA00008837"/>
    </source>
</evidence>
<dbReference type="Proteomes" id="UP001157974">
    <property type="component" value="Unassembled WGS sequence"/>
</dbReference>
<dbReference type="GO" id="GO:0002098">
    <property type="term" value="P:tRNA wobble uridine modification"/>
    <property type="evidence" value="ECO:0007669"/>
    <property type="project" value="InterPro"/>
</dbReference>
<keyword evidence="4" id="KW-1185">Reference proteome</keyword>
<dbReference type="GO" id="GO:0033588">
    <property type="term" value="C:elongator holoenzyme complex"/>
    <property type="evidence" value="ECO:0007669"/>
    <property type="project" value="InterPro"/>
</dbReference>
<reference evidence="3 4" key="1">
    <citation type="journal article" date="2023" name="Nat. Commun.">
        <title>Origin of minicircular mitochondrial genomes in red algae.</title>
        <authorList>
            <person name="Lee Y."/>
            <person name="Cho C.H."/>
            <person name="Lee Y.M."/>
            <person name="Park S.I."/>
            <person name="Yang J.H."/>
            <person name="West J.A."/>
            <person name="Bhattacharya D."/>
            <person name="Yoon H.S."/>
        </authorList>
    </citation>
    <scope>NUCLEOTIDE SEQUENCE [LARGE SCALE GENOMIC DNA]</scope>
    <source>
        <strain evidence="3 4">CCMP1338</strain>
        <tissue evidence="3">Whole cell</tissue>
    </source>
</reference>
<comment type="pathway">
    <text evidence="1">tRNA modification; 5-methoxycarbonylmethyl-2-thiouridine-tRNA biosynthesis.</text>
</comment>
<protein>
    <recommendedName>
        <fullName evidence="5">Elongator complex protein 6</fullName>
    </recommendedName>
</protein>
<accession>A0AAV8UZP5</accession>
<dbReference type="Pfam" id="PF09807">
    <property type="entry name" value="ELP6"/>
    <property type="match status" value="1"/>
</dbReference>
<evidence type="ECO:0000256" key="1">
    <source>
        <dbReference type="ARBA" id="ARBA00005043"/>
    </source>
</evidence>
<dbReference type="Gene3D" id="3.40.50.300">
    <property type="entry name" value="P-loop containing nucleotide triphosphate hydrolases"/>
    <property type="match status" value="1"/>
</dbReference>
<dbReference type="PANTHER" id="PTHR16184">
    <property type="entry name" value="ELONGATOR COMPLEX PROTEIN 6"/>
    <property type="match status" value="1"/>
</dbReference>
<dbReference type="AlphaFoldDB" id="A0AAV8UZP5"/>